<dbReference type="GO" id="GO:0000155">
    <property type="term" value="F:phosphorelay sensor kinase activity"/>
    <property type="evidence" value="ECO:0007669"/>
    <property type="project" value="InterPro"/>
</dbReference>
<dbReference type="FunFam" id="1.10.287.130:FF:000001">
    <property type="entry name" value="Two-component sensor histidine kinase"/>
    <property type="match status" value="1"/>
</dbReference>
<dbReference type="GO" id="GO:0005524">
    <property type="term" value="F:ATP binding"/>
    <property type="evidence" value="ECO:0007669"/>
    <property type="project" value="UniProtKB-KW"/>
</dbReference>
<comment type="catalytic activity">
    <reaction evidence="1">
        <text>ATP + protein L-histidine = ADP + protein N-phospho-L-histidine.</text>
        <dbReference type="EC" id="2.7.13.3"/>
    </reaction>
</comment>
<dbReference type="Pfam" id="PF00512">
    <property type="entry name" value="HisKA"/>
    <property type="match status" value="1"/>
</dbReference>
<evidence type="ECO:0000256" key="4">
    <source>
        <dbReference type="ARBA" id="ARBA00022475"/>
    </source>
</evidence>
<keyword evidence="4" id="KW-1003">Cell membrane</keyword>
<dbReference type="RefSeq" id="WP_272436258.1">
    <property type="nucleotide sequence ID" value="NZ_JAMQKB010000006.1"/>
</dbReference>
<dbReference type="CDD" id="cd06225">
    <property type="entry name" value="HAMP"/>
    <property type="match status" value="1"/>
</dbReference>
<dbReference type="PROSITE" id="PS50885">
    <property type="entry name" value="HAMP"/>
    <property type="match status" value="1"/>
</dbReference>
<evidence type="ECO:0000256" key="6">
    <source>
        <dbReference type="ARBA" id="ARBA00022679"/>
    </source>
</evidence>
<sequence>MRIGLSLKLFLLTTALCTFILATIFIGQMLFFNGFYVERKTNDIKISMETFQKDYLKNSSDVKERIKLKDKFYNDYNSWITVVDANGNIKGENDFNIEVNINNSKVPNSKNESTPKNVVVVPLFNLMNINTIWNNTSLLKEDMSVKIVGLKRGQKIIPVEISSSFPEPIQNDELQKSLNSDLYSFIGDITNVTIPNFGTVSKSLTTNDLFLNKIREFQSELLTNQLPSASSSEDSGLMVRNFENNEIEYTLLIQPFKTANGSTDYIISMTSLQPLSEAINMMKDYYVYIVIFVFILILLASFYYSRKIAKPLLQINKTTKKITNLDFTEKLPITSKDEIGEISENINALSDTLQSYIAKLMHDIEKERQLESTRKQFISGVSHELKTPLSVMQSCISILRDGVARHKRDYYFVSMEKEVKKMNRLIVDMLELAKLESGTYKMKMESFYINEMIAYLCNTQSVEMEKRHLKLSLKLLPLKVVANELKIEQVLTNFITNAISHTPEEGEIIISVTEEKERVRIAIENTGVSIPTEDLDKVWGRFYSHDPSRKRKQSGTGLGLAISKNILELHQAKYGVQNTQTGVLFYFYLIKSHS</sequence>
<accession>A0A9X3WQY0</accession>
<dbReference type="SUPFAM" id="SSF55874">
    <property type="entry name" value="ATPase domain of HSP90 chaperone/DNA topoisomerase II/histidine kinase"/>
    <property type="match status" value="1"/>
</dbReference>
<dbReference type="PANTHER" id="PTHR45453">
    <property type="entry name" value="PHOSPHATE REGULON SENSOR PROTEIN PHOR"/>
    <property type="match status" value="1"/>
</dbReference>
<dbReference type="CDD" id="cd00082">
    <property type="entry name" value="HisKA"/>
    <property type="match status" value="1"/>
</dbReference>
<evidence type="ECO:0000256" key="12">
    <source>
        <dbReference type="SAM" id="Phobius"/>
    </source>
</evidence>
<dbReference type="PRINTS" id="PR00344">
    <property type="entry name" value="BCTRLSENSOR"/>
</dbReference>
<evidence type="ECO:0000256" key="8">
    <source>
        <dbReference type="ARBA" id="ARBA00022777"/>
    </source>
</evidence>
<protein>
    <recommendedName>
        <fullName evidence="3">histidine kinase</fullName>
        <ecNumber evidence="3">2.7.13.3</ecNumber>
    </recommendedName>
</protein>
<dbReference type="Pfam" id="PF02518">
    <property type="entry name" value="HATPase_c"/>
    <property type="match status" value="1"/>
</dbReference>
<dbReference type="InterPro" id="IPR005467">
    <property type="entry name" value="His_kinase_dom"/>
</dbReference>
<dbReference type="InterPro" id="IPR050351">
    <property type="entry name" value="BphY/WalK/GraS-like"/>
</dbReference>
<dbReference type="InterPro" id="IPR003594">
    <property type="entry name" value="HATPase_dom"/>
</dbReference>
<dbReference type="AlphaFoldDB" id="A0A9X3WQY0"/>
<comment type="subcellular location">
    <subcellularLocation>
        <location evidence="2">Cell membrane</location>
        <topology evidence="2">Multi-pass membrane protein</topology>
    </subcellularLocation>
</comment>
<keyword evidence="16" id="KW-1185">Reference proteome</keyword>
<evidence type="ECO:0000256" key="7">
    <source>
        <dbReference type="ARBA" id="ARBA00022741"/>
    </source>
</evidence>
<dbReference type="InterPro" id="IPR003660">
    <property type="entry name" value="HAMP_dom"/>
</dbReference>
<dbReference type="SMART" id="SM00387">
    <property type="entry name" value="HATPase_c"/>
    <property type="match status" value="1"/>
</dbReference>
<keyword evidence="12" id="KW-0812">Transmembrane</keyword>
<evidence type="ECO:0000256" key="3">
    <source>
        <dbReference type="ARBA" id="ARBA00012438"/>
    </source>
</evidence>
<dbReference type="SMART" id="SM00304">
    <property type="entry name" value="HAMP"/>
    <property type="match status" value="1"/>
</dbReference>
<keyword evidence="5" id="KW-0597">Phosphoprotein</keyword>
<dbReference type="SUPFAM" id="SSF158472">
    <property type="entry name" value="HAMP domain-like"/>
    <property type="match status" value="1"/>
</dbReference>
<feature type="transmembrane region" description="Helical" evidence="12">
    <location>
        <begin position="285"/>
        <end position="304"/>
    </location>
</feature>
<dbReference type="SMART" id="SM00388">
    <property type="entry name" value="HisKA"/>
    <property type="match status" value="1"/>
</dbReference>
<feature type="domain" description="HAMP" evidence="14">
    <location>
        <begin position="306"/>
        <end position="358"/>
    </location>
</feature>
<evidence type="ECO:0000256" key="1">
    <source>
        <dbReference type="ARBA" id="ARBA00000085"/>
    </source>
</evidence>
<dbReference type="GO" id="GO:0004721">
    <property type="term" value="F:phosphoprotein phosphatase activity"/>
    <property type="evidence" value="ECO:0007669"/>
    <property type="project" value="TreeGrafter"/>
</dbReference>
<keyword evidence="8 15" id="KW-0418">Kinase</keyword>
<proteinExistence type="predicted"/>
<evidence type="ECO:0000259" key="13">
    <source>
        <dbReference type="PROSITE" id="PS50109"/>
    </source>
</evidence>
<dbReference type="Pfam" id="PF00672">
    <property type="entry name" value="HAMP"/>
    <property type="match status" value="1"/>
</dbReference>
<dbReference type="InterPro" id="IPR036890">
    <property type="entry name" value="HATPase_C_sf"/>
</dbReference>
<dbReference type="Gene3D" id="6.10.340.10">
    <property type="match status" value="1"/>
</dbReference>
<dbReference type="PROSITE" id="PS50109">
    <property type="entry name" value="HIS_KIN"/>
    <property type="match status" value="1"/>
</dbReference>
<evidence type="ECO:0000256" key="9">
    <source>
        <dbReference type="ARBA" id="ARBA00022840"/>
    </source>
</evidence>
<organism evidence="15 16">
    <name type="scientific">Terrihalobacillus insolitus</name>
    <dbReference type="NCBI Taxonomy" id="2950438"/>
    <lineage>
        <taxon>Bacteria</taxon>
        <taxon>Bacillati</taxon>
        <taxon>Bacillota</taxon>
        <taxon>Bacilli</taxon>
        <taxon>Bacillales</taxon>
        <taxon>Bacillaceae</taxon>
        <taxon>Terrihalobacillus</taxon>
    </lineage>
</organism>
<keyword evidence="11 12" id="KW-0472">Membrane</keyword>
<evidence type="ECO:0000256" key="10">
    <source>
        <dbReference type="ARBA" id="ARBA00023012"/>
    </source>
</evidence>
<dbReference type="GO" id="GO:0016036">
    <property type="term" value="P:cellular response to phosphate starvation"/>
    <property type="evidence" value="ECO:0007669"/>
    <property type="project" value="TreeGrafter"/>
</dbReference>
<dbReference type="InterPro" id="IPR003661">
    <property type="entry name" value="HisK_dim/P_dom"/>
</dbReference>
<keyword evidence="10" id="KW-0902">Two-component regulatory system</keyword>
<dbReference type="Gene3D" id="3.30.565.10">
    <property type="entry name" value="Histidine kinase-like ATPase, C-terminal domain"/>
    <property type="match status" value="1"/>
</dbReference>
<keyword evidence="7" id="KW-0547">Nucleotide-binding</keyword>
<dbReference type="EMBL" id="JAMQKB010000006">
    <property type="protein sequence ID" value="MDC3424452.1"/>
    <property type="molecule type" value="Genomic_DNA"/>
</dbReference>
<feature type="transmembrane region" description="Helical" evidence="12">
    <location>
        <begin position="9"/>
        <end position="32"/>
    </location>
</feature>
<evidence type="ECO:0000313" key="15">
    <source>
        <dbReference type="EMBL" id="MDC3424452.1"/>
    </source>
</evidence>
<evidence type="ECO:0000256" key="11">
    <source>
        <dbReference type="ARBA" id="ARBA00023136"/>
    </source>
</evidence>
<dbReference type="EC" id="2.7.13.3" evidence="3"/>
<dbReference type="InterPro" id="IPR036097">
    <property type="entry name" value="HisK_dim/P_sf"/>
</dbReference>
<dbReference type="GO" id="GO:0005886">
    <property type="term" value="C:plasma membrane"/>
    <property type="evidence" value="ECO:0007669"/>
    <property type="project" value="UniProtKB-SubCell"/>
</dbReference>
<keyword evidence="12" id="KW-1133">Transmembrane helix</keyword>
<dbReference type="PANTHER" id="PTHR45453:SF3">
    <property type="entry name" value="HISTIDINE KINASE"/>
    <property type="match status" value="1"/>
</dbReference>
<comment type="caution">
    <text evidence="15">The sequence shown here is derived from an EMBL/GenBank/DDBJ whole genome shotgun (WGS) entry which is preliminary data.</text>
</comment>
<evidence type="ECO:0000256" key="5">
    <source>
        <dbReference type="ARBA" id="ARBA00022553"/>
    </source>
</evidence>
<dbReference type="Proteomes" id="UP001145050">
    <property type="component" value="Unassembled WGS sequence"/>
</dbReference>
<keyword evidence="6" id="KW-0808">Transferase</keyword>
<evidence type="ECO:0000313" key="16">
    <source>
        <dbReference type="Proteomes" id="UP001145050"/>
    </source>
</evidence>
<evidence type="ECO:0000259" key="14">
    <source>
        <dbReference type="PROSITE" id="PS50885"/>
    </source>
</evidence>
<dbReference type="InterPro" id="IPR004358">
    <property type="entry name" value="Sig_transdc_His_kin-like_C"/>
</dbReference>
<dbReference type="Gene3D" id="1.10.287.130">
    <property type="match status" value="1"/>
</dbReference>
<evidence type="ECO:0000256" key="2">
    <source>
        <dbReference type="ARBA" id="ARBA00004651"/>
    </source>
</evidence>
<reference evidence="15" key="1">
    <citation type="submission" date="2022-06" db="EMBL/GenBank/DDBJ databases">
        <title>Aquibacillus sp. a new bacterium isolated from soil saline samples.</title>
        <authorList>
            <person name="Galisteo C."/>
            <person name="De La Haba R."/>
            <person name="Sanchez-Porro C."/>
            <person name="Ventosa A."/>
        </authorList>
    </citation>
    <scope>NUCLEOTIDE SEQUENCE</scope>
    <source>
        <strain evidence="15">3ASR75-11</strain>
    </source>
</reference>
<gene>
    <name evidence="15" type="ORF">NC797_08010</name>
</gene>
<keyword evidence="9" id="KW-0067">ATP-binding</keyword>
<name>A0A9X3WQY0_9BACI</name>
<feature type="domain" description="Histidine kinase" evidence="13">
    <location>
        <begin position="380"/>
        <end position="593"/>
    </location>
</feature>
<dbReference type="SUPFAM" id="SSF47384">
    <property type="entry name" value="Homodimeric domain of signal transducing histidine kinase"/>
    <property type="match status" value="1"/>
</dbReference>